<organism evidence="2 3">
    <name type="scientific">Leptothoe kymatousa TAU-MAC 1615</name>
    <dbReference type="NCBI Taxonomy" id="2364775"/>
    <lineage>
        <taxon>Bacteria</taxon>
        <taxon>Bacillati</taxon>
        <taxon>Cyanobacteriota</taxon>
        <taxon>Cyanophyceae</taxon>
        <taxon>Nodosilineales</taxon>
        <taxon>Cymatolegaceae</taxon>
        <taxon>Leptothoe</taxon>
        <taxon>Leptothoe kymatousa</taxon>
    </lineage>
</organism>
<feature type="transmembrane region" description="Helical" evidence="1">
    <location>
        <begin position="702"/>
        <end position="724"/>
    </location>
</feature>
<feature type="transmembrane region" description="Helical" evidence="1">
    <location>
        <begin position="477"/>
        <end position="496"/>
    </location>
</feature>
<feature type="transmembrane region" description="Helical" evidence="1">
    <location>
        <begin position="1078"/>
        <end position="1102"/>
    </location>
</feature>
<feature type="transmembrane region" description="Helical" evidence="1">
    <location>
        <begin position="1220"/>
        <end position="1240"/>
    </location>
</feature>
<protein>
    <recommendedName>
        <fullName evidence="4">DUF2157 domain-containing protein</fullName>
    </recommendedName>
</protein>
<evidence type="ECO:0000313" key="2">
    <source>
        <dbReference type="EMBL" id="MBT9310784.1"/>
    </source>
</evidence>
<feature type="transmembrane region" description="Helical" evidence="1">
    <location>
        <begin position="1246"/>
        <end position="1265"/>
    </location>
</feature>
<keyword evidence="3" id="KW-1185">Reference proteome</keyword>
<feature type="transmembrane region" description="Helical" evidence="1">
    <location>
        <begin position="285"/>
        <end position="304"/>
    </location>
</feature>
<feature type="transmembrane region" description="Helical" evidence="1">
    <location>
        <begin position="502"/>
        <end position="522"/>
    </location>
</feature>
<feature type="transmembrane region" description="Helical" evidence="1">
    <location>
        <begin position="1039"/>
        <end position="1058"/>
    </location>
</feature>
<comment type="caution">
    <text evidence="2">The sequence shown here is derived from an EMBL/GenBank/DDBJ whole genome shotgun (WGS) entry which is preliminary data.</text>
</comment>
<feature type="transmembrane region" description="Helical" evidence="1">
    <location>
        <begin position="1133"/>
        <end position="1151"/>
    </location>
</feature>
<keyword evidence="1" id="KW-1133">Transmembrane helix</keyword>
<accession>A0ABS5XZX2</accession>
<feature type="transmembrane region" description="Helical" evidence="1">
    <location>
        <begin position="393"/>
        <end position="413"/>
    </location>
</feature>
<feature type="transmembrane region" description="Helical" evidence="1">
    <location>
        <begin position="451"/>
        <end position="470"/>
    </location>
</feature>
<feature type="transmembrane region" description="Helical" evidence="1">
    <location>
        <begin position="425"/>
        <end position="445"/>
    </location>
</feature>
<feature type="transmembrane region" description="Helical" evidence="1">
    <location>
        <begin position="663"/>
        <end position="682"/>
    </location>
</feature>
<gene>
    <name evidence="2" type="ORF">IXB28_01070</name>
</gene>
<feature type="transmembrane region" description="Helical" evidence="1">
    <location>
        <begin position="259"/>
        <end position="278"/>
    </location>
</feature>
<proteinExistence type="predicted"/>
<feature type="transmembrane region" description="Helical" evidence="1">
    <location>
        <begin position="90"/>
        <end position="112"/>
    </location>
</feature>
<feature type="transmembrane region" description="Helical" evidence="1">
    <location>
        <begin position="760"/>
        <end position="778"/>
    </location>
</feature>
<feature type="transmembrane region" description="Helical" evidence="1">
    <location>
        <begin position="1109"/>
        <end position="1127"/>
    </location>
</feature>
<evidence type="ECO:0000256" key="1">
    <source>
        <dbReference type="SAM" id="Phobius"/>
    </source>
</evidence>
<feature type="transmembrane region" description="Helical" evidence="1">
    <location>
        <begin position="630"/>
        <end position="651"/>
    </location>
</feature>
<feature type="transmembrane region" description="Helical" evidence="1">
    <location>
        <begin position="124"/>
        <end position="142"/>
    </location>
</feature>
<feature type="transmembrane region" description="Helical" evidence="1">
    <location>
        <begin position="1195"/>
        <end position="1213"/>
    </location>
</feature>
<feature type="transmembrane region" description="Helical" evidence="1">
    <location>
        <begin position="154"/>
        <end position="174"/>
    </location>
</feature>
<keyword evidence="1" id="KW-0472">Membrane</keyword>
<dbReference type="EMBL" id="JADOER010000002">
    <property type="protein sequence ID" value="MBT9310784.1"/>
    <property type="molecule type" value="Genomic_DNA"/>
</dbReference>
<evidence type="ECO:0008006" key="4">
    <source>
        <dbReference type="Google" id="ProtNLM"/>
    </source>
</evidence>
<feature type="transmembrane region" description="Helical" evidence="1">
    <location>
        <begin position="736"/>
        <end position="754"/>
    </location>
</feature>
<sequence length="1287" mass="140060">MWLKIPIDLETDAANVHLLRELDRWIALGLLSEGQAINLGRQLSSSLPISQRTADVVAHENLADPKPTKPREPIFAGFKSRLVQSFLEELSVLWLLFLGVFLVVVSSAVLAASRWQSFSVVGQYSILLLYTLAFGGVSYWAGTRSQLKTTAQMLKAATLLLIPLNMWMMDALGVVAASRVLAVLAGVGLSGLTLVLTAERRAGGNLVGLSWLHWGWGMAGWPLAAAYVGTVGSAVNHLLGVRANDRGGDTTADARGQLPGILIALSLAILLLRSWWIAQVPLAQLGLALGVCGWMLCRLNYPIWSRLGAGLLVLGWLGTAGEQPLQAMGVSGLAIWLLRQRLQQSMPERQQVSTLATLWLVGFQAVGWGWLVWPVVWRQGLLAFLGQFSVQPVSALNFAGLWLFGYVALMLWFSRRFRRQGQAAWSGVTDRLTVGFSLLLVLLNVTQVESFLFTFSLVGLAATLGCLARLRQPAMGLVYATHGAALATGVSGLYVVSEQLGGWAQGQWATVWVGLTLVEWAISVASHRYPGCRRAAWSVGIGLSAIGYCLFLNSWDGGWNLAWILVPSMLTVMAYRPPFERPKQATRLAVLTLVGQLILLRSWPMATVALGLGAGLLWAHSRRWPTQRALPVFSMGAAVGCIHAGAIWLWLLDAPWPYGVGHFFLVVAVVASGLTILAQLLARRSGKLFANYCLASRSWSCGLAWGLALGLTGLLTADLSIAAPRAIQPLSTDGQILVQYGLGAMALVLARLSVARLRSWWELAYGVGLVISMGIALAQGAVQPAAIAMAMVALALTTQLMGTVLVTKKQGTYPVSWHYIPLAYGALGLVLGHASFTATTGFYAAVVGIVAVAIGRRQPHLRRLGYGGLGLLSLGLYELVVYRMLQASGGAAGDGLTLLALVGAAIAVIYLLCQRWIQRFSHLPPVGIALAARLHWMLGVALATLAMVSGHSRSGVWLWLGVATVLGTHALLKGNARWFPINGLSQAQATSPLPEGQPDGQPDLQPDKAYSQWTWSGLTIATVAMPYGLEQLVANLHWIRGWGSLGLCVVSLIIYQLPWQRWGWPVRPWRRMALGWPMLGILFSLTAAKTQSLLLVGAFYAVMAQRLRAVRLSYLSLILFNASWGRYLLAQGWFTLLWLVTMVSASALYILEVDPRWQPITLRKERHYLRSAATFLIGITAIYQAEVAATPSMVLFFIGASLLISIGFVLLGLANQVRAYLYVGTLTFILQIWRTIMMFIRTDGSTLWAVGIVLGIALIWIAATFESRRTQVRDLLRQWSTMLHHWD</sequence>
<feature type="transmembrane region" description="Helical" evidence="1">
    <location>
        <begin position="354"/>
        <end position="373"/>
    </location>
</feature>
<feature type="transmembrane region" description="Helical" evidence="1">
    <location>
        <begin position="925"/>
        <end position="948"/>
    </location>
</feature>
<dbReference type="RefSeq" id="WP_215616687.1">
    <property type="nucleotide sequence ID" value="NZ_JADOER010000002.1"/>
</dbReference>
<feature type="transmembrane region" description="Helical" evidence="1">
    <location>
        <begin position="219"/>
        <end position="239"/>
    </location>
</feature>
<feature type="transmembrane region" description="Helical" evidence="1">
    <location>
        <begin position="866"/>
        <end position="885"/>
    </location>
</feature>
<name>A0ABS5XZX2_9CYAN</name>
<keyword evidence="1" id="KW-0812">Transmembrane</keyword>
<feature type="transmembrane region" description="Helical" evidence="1">
    <location>
        <begin position="826"/>
        <end position="854"/>
    </location>
</feature>
<feature type="transmembrane region" description="Helical" evidence="1">
    <location>
        <begin position="1172"/>
        <end position="1189"/>
    </location>
</feature>
<evidence type="ECO:0000313" key="3">
    <source>
        <dbReference type="Proteomes" id="UP001196661"/>
    </source>
</evidence>
<feature type="transmembrane region" description="Helical" evidence="1">
    <location>
        <begin position="785"/>
        <end position="806"/>
    </location>
</feature>
<feature type="transmembrane region" description="Helical" evidence="1">
    <location>
        <begin position="588"/>
        <end position="618"/>
    </location>
</feature>
<reference evidence="2 3" key="1">
    <citation type="journal article" date="2021" name="Mar. Drugs">
        <title>Genome Reduction and Secondary Metabolism of the Marine Sponge-Associated Cyanobacterium Leptothoe.</title>
        <authorList>
            <person name="Konstantinou D."/>
            <person name="Popin R.V."/>
            <person name="Fewer D.P."/>
            <person name="Sivonen K."/>
            <person name="Gkelis S."/>
        </authorList>
    </citation>
    <scope>NUCLEOTIDE SEQUENCE [LARGE SCALE GENOMIC DNA]</scope>
    <source>
        <strain evidence="2 3">TAU-MAC 1615</strain>
    </source>
</reference>
<feature type="transmembrane region" description="Helical" evidence="1">
    <location>
        <begin position="891"/>
        <end position="913"/>
    </location>
</feature>
<dbReference type="Proteomes" id="UP001196661">
    <property type="component" value="Unassembled WGS sequence"/>
</dbReference>
<feature type="transmembrane region" description="Helical" evidence="1">
    <location>
        <begin position="534"/>
        <end position="553"/>
    </location>
</feature>
<feature type="transmembrane region" description="Helical" evidence="1">
    <location>
        <begin position="180"/>
        <end position="198"/>
    </location>
</feature>